<gene>
    <name evidence="3" type="ORF">A3D67_03475</name>
</gene>
<dbReference type="CDD" id="cd06223">
    <property type="entry name" value="PRTases_typeI"/>
    <property type="match status" value="1"/>
</dbReference>
<dbReference type="AlphaFoldDB" id="A0A1G2DBP1"/>
<dbReference type="EMBL" id="MHLN01000043">
    <property type="protein sequence ID" value="OGZ10178.1"/>
    <property type="molecule type" value="Genomic_DNA"/>
</dbReference>
<keyword evidence="2" id="KW-0665">Pyrimidine biosynthesis</keyword>
<protein>
    <recommendedName>
        <fullName evidence="5">Phosphoribosyltransferase domain-containing protein</fullName>
    </recommendedName>
</protein>
<dbReference type="Proteomes" id="UP000178099">
    <property type="component" value="Unassembled WGS sequence"/>
</dbReference>
<dbReference type="PANTHER" id="PTHR19278:SF9">
    <property type="entry name" value="URIDINE 5'-MONOPHOSPHATE SYNTHASE"/>
    <property type="match status" value="1"/>
</dbReference>
<evidence type="ECO:0000313" key="4">
    <source>
        <dbReference type="Proteomes" id="UP000178099"/>
    </source>
</evidence>
<evidence type="ECO:0000256" key="1">
    <source>
        <dbReference type="ARBA" id="ARBA00004725"/>
    </source>
</evidence>
<dbReference type="GO" id="GO:0004588">
    <property type="term" value="F:orotate phosphoribosyltransferase activity"/>
    <property type="evidence" value="ECO:0007669"/>
    <property type="project" value="TreeGrafter"/>
</dbReference>
<comment type="pathway">
    <text evidence="1">Pyrimidine metabolism; UMP biosynthesis via de novo pathway.</text>
</comment>
<dbReference type="GO" id="GO:0019856">
    <property type="term" value="P:pyrimidine nucleobase biosynthetic process"/>
    <property type="evidence" value="ECO:0007669"/>
    <property type="project" value="TreeGrafter"/>
</dbReference>
<dbReference type="GO" id="GO:0006222">
    <property type="term" value="P:UMP biosynthetic process"/>
    <property type="evidence" value="ECO:0007669"/>
    <property type="project" value="TreeGrafter"/>
</dbReference>
<evidence type="ECO:0000256" key="2">
    <source>
        <dbReference type="ARBA" id="ARBA00022975"/>
    </source>
</evidence>
<comment type="caution">
    <text evidence="3">The sequence shown here is derived from an EMBL/GenBank/DDBJ whole genome shotgun (WGS) entry which is preliminary data.</text>
</comment>
<reference evidence="3 4" key="1">
    <citation type="journal article" date="2016" name="Nat. Commun.">
        <title>Thousands of microbial genomes shed light on interconnected biogeochemical processes in an aquifer system.</title>
        <authorList>
            <person name="Anantharaman K."/>
            <person name="Brown C.T."/>
            <person name="Hug L.A."/>
            <person name="Sharon I."/>
            <person name="Castelle C.J."/>
            <person name="Probst A.J."/>
            <person name="Thomas B.C."/>
            <person name="Singh A."/>
            <person name="Wilkins M.J."/>
            <person name="Karaoz U."/>
            <person name="Brodie E.L."/>
            <person name="Williams K.H."/>
            <person name="Hubbard S.S."/>
            <person name="Banfield J.F."/>
        </authorList>
    </citation>
    <scope>NUCLEOTIDE SEQUENCE [LARGE SCALE GENOMIC DNA]</scope>
</reference>
<dbReference type="InterPro" id="IPR000836">
    <property type="entry name" value="PRTase_dom"/>
</dbReference>
<proteinExistence type="predicted"/>
<sequence length="228" mass="25412">MDTLVPVGRLDEVTLKLMCECGFVQYRPKPVILTSGKTSRVYVSGRDDLTDNLTLLHRIGREVLRAVLLATKDDLRAPCLIGIPTAGTPLAQAAAMIRFMEPDAALTRKVIFRVMRETLKTHGAHHSWVNGPPEPEKHVYCMIDNVITDGLSKIETAQKLEESGYPPRNEIHWFILVDRGQGALENLRAAGIHNVTVIFTLKDIIAGFARHGFWTAEMAQNALSEFQN</sequence>
<dbReference type="Gene3D" id="3.40.50.2020">
    <property type="match status" value="1"/>
</dbReference>
<dbReference type="SUPFAM" id="SSF53271">
    <property type="entry name" value="PRTase-like"/>
    <property type="match status" value="1"/>
</dbReference>
<dbReference type="PANTHER" id="PTHR19278">
    <property type="entry name" value="OROTATE PHOSPHORIBOSYLTRANSFERASE"/>
    <property type="match status" value="1"/>
</dbReference>
<organism evidence="3 4">
    <name type="scientific">Candidatus Lloydbacteria bacterium RIFCSPHIGHO2_02_FULL_51_22</name>
    <dbReference type="NCBI Taxonomy" id="1798663"/>
    <lineage>
        <taxon>Bacteria</taxon>
        <taxon>Candidatus Lloydiibacteriota</taxon>
    </lineage>
</organism>
<dbReference type="InterPro" id="IPR029057">
    <property type="entry name" value="PRTase-like"/>
</dbReference>
<evidence type="ECO:0008006" key="5">
    <source>
        <dbReference type="Google" id="ProtNLM"/>
    </source>
</evidence>
<name>A0A1G2DBP1_9BACT</name>
<evidence type="ECO:0000313" key="3">
    <source>
        <dbReference type="EMBL" id="OGZ10178.1"/>
    </source>
</evidence>
<accession>A0A1G2DBP1</accession>